<dbReference type="SMART" id="SM00953">
    <property type="entry name" value="RES"/>
    <property type="match status" value="1"/>
</dbReference>
<keyword evidence="3" id="KW-1185">Reference proteome</keyword>
<feature type="domain" description="RES" evidence="1">
    <location>
        <begin position="77"/>
        <end position="201"/>
    </location>
</feature>
<accession>A0ABT9H3N8</accession>
<sequence length="227" mass="25437">MAEPKLLPVEWPARRIIPSRFPPIALFERILDPDEYEIAYYIESLTNDRLRDEVGDLALVPVEERIAGPGTTPIMAAFTHVGWPSRFSDGSYGVYYAANNSKTAIAETAYHRARFLAATNEPDSRIYMREYVGRVLLPMMDITAAAYAALHHPDDYAPSQAFAAKQRVHNHAGLLYNSVRHPGGFCIAAFKPCALEPVVQAAHYEYIYSASSRAIKHVLEVREISEI</sequence>
<evidence type="ECO:0000259" key="1">
    <source>
        <dbReference type="SMART" id="SM00953"/>
    </source>
</evidence>
<comment type="caution">
    <text evidence="2">The sequence shown here is derived from an EMBL/GenBank/DDBJ whole genome shotgun (WGS) entry which is preliminary data.</text>
</comment>
<dbReference type="InterPro" id="IPR014914">
    <property type="entry name" value="RES_dom"/>
</dbReference>
<name>A0ABT9H3N8_9GAMM</name>
<evidence type="ECO:0000313" key="2">
    <source>
        <dbReference type="EMBL" id="MDP4537911.1"/>
    </source>
</evidence>
<proteinExistence type="predicted"/>
<dbReference type="RefSeq" id="WP_305895153.1">
    <property type="nucleotide sequence ID" value="NZ_JAUZVZ010000040.1"/>
</dbReference>
<gene>
    <name evidence="2" type="ORF">Q3O60_17145</name>
</gene>
<evidence type="ECO:0000313" key="3">
    <source>
        <dbReference type="Proteomes" id="UP001231616"/>
    </source>
</evidence>
<reference evidence="2 3" key="1">
    <citation type="submission" date="2023-08" db="EMBL/GenBank/DDBJ databases">
        <authorList>
            <person name="Joshi A."/>
            <person name="Thite S."/>
        </authorList>
    </citation>
    <scope>NUCLEOTIDE SEQUENCE [LARGE SCALE GENOMIC DNA]</scope>
    <source>
        <strain evidence="2 3">AC40</strain>
    </source>
</reference>
<dbReference type="Pfam" id="PF08808">
    <property type="entry name" value="RES"/>
    <property type="match status" value="1"/>
</dbReference>
<protein>
    <submittedName>
        <fullName evidence="2">RES family NAD+ phosphorylase</fullName>
    </submittedName>
</protein>
<dbReference type="EMBL" id="JAUZVZ010000040">
    <property type="protein sequence ID" value="MDP4537911.1"/>
    <property type="molecule type" value="Genomic_DNA"/>
</dbReference>
<organism evidence="2 3">
    <name type="scientific">Alkalimonas collagenimarina</name>
    <dbReference type="NCBI Taxonomy" id="400390"/>
    <lineage>
        <taxon>Bacteria</taxon>
        <taxon>Pseudomonadati</taxon>
        <taxon>Pseudomonadota</taxon>
        <taxon>Gammaproteobacteria</taxon>
        <taxon>Alkalimonas</taxon>
    </lineage>
</organism>
<dbReference type="Proteomes" id="UP001231616">
    <property type="component" value="Unassembled WGS sequence"/>
</dbReference>